<protein>
    <recommendedName>
        <fullName evidence="7">NADH:quinone oxidoreductase/Mrp antiporter transmembrane domain-containing protein</fullName>
    </recommendedName>
</protein>
<comment type="caution">
    <text evidence="8">The sequence shown here is derived from an EMBL/GenBank/DDBJ whole genome shotgun (WGS) entry which is preliminary data.</text>
</comment>
<sequence>CILGVFCSLDLLLFFLFWEIEIIPMYFLITIWGTGRREYSAIKYVIYTLFGSAFMLAGILSLYFTTGSLSMLEIAHGGLESFRVVVPVAAIFFFLLIGFAIKLPVFPLHTWLPDAHTDAPTAVSVVLAGALLKMGGYGMIRLCVTIFPEVAKAYAPILVTLAVVSVLYGAAVTLRQTDLKRLIAYSSISHMGYVLLGIFALGQVSMVGASLQMFSHGVITGLLFAMAGLIIHNVEERDLRKLGGLARQIPIIAVIFSVGGLASLGLPTTSGFAAEF</sequence>
<dbReference type="GO" id="GO:0048039">
    <property type="term" value="F:ubiquinone binding"/>
    <property type="evidence" value="ECO:0007669"/>
    <property type="project" value="TreeGrafter"/>
</dbReference>
<name>X1TA84_9ZZZZ</name>
<dbReference type="GO" id="GO:0016020">
    <property type="term" value="C:membrane"/>
    <property type="evidence" value="ECO:0007669"/>
    <property type="project" value="UniProtKB-SubCell"/>
</dbReference>
<dbReference type="EMBL" id="BARW01018823">
    <property type="protein sequence ID" value="GAJ02179.1"/>
    <property type="molecule type" value="Genomic_DNA"/>
</dbReference>
<feature type="transmembrane region" description="Helical" evidence="6">
    <location>
        <begin position="84"/>
        <end position="101"/>
    </location>
</feature>
<accession>X1TA84</accession>
<dbReference type="NCBIfam" id="TIGR01972">
    <property type="entry name" value="NDH_I_M"/>
    <property type="match status" value="1"/>
</dbReference>
<feature type="transmembrane region" description="Helical" evidence="6">
    <location>
        <begin position="44"/>
        <end position="64"/>
    </location>
</feature>
<comment type="similarity">
    <text evidence="2">Belongs to the complex I subunit 4 family.</text>
</comment>
<feature type="transmembrane region" description="Helical" evidence="6">
    <location>
        <begin position="182"/>
        <end position="201"/>
    </location>
</feature>
<comment type="subcellular location">
    <subcellularLocation>
        <location evidence="1">Membrane</location>
        <topology evidence="1">Multi-pass membrane protein</topology>
    </subcellularLocation>
</comment>
<reference evidence="8" key="1">
    <citation type="journal article" date="2014" name="Front. Microbiol.">
        <title>High frequency of phylogenetically diverse reductive dehalogenase-homologous genes in deep subseafloor sedimentary metagenomes.</title>
        <authorList>
            <person name="Kawai M."/>
            <person name="Futagami T."/>
            <person name="Toyoda A."/>
            <person name="Takaki Y."/>
            <person name="Nishi S."/>
            <person name="Hori S."/>
            <person name="Arai W."/>
            <person name="Tsubouchi T."/>
            <person name="Morono Y."/>
            <person name="Uchiyama I."/>
            <person name="Ito T."/>
            <person name="Fujiyama A."/>
            <person name="Inagaki F."/>
            <person name="Takami H."/>
        </authorList>
    </citation>
    <scope>NUCLEOTIDE SEQUENCE</scope>
    <source>
        <strain evidence="8">Expedition CK06-06</strain>
    </source>
</reference>
<feature type="transmembrane region" description="Helical" evidence="6">
    <location>
        <begin position="122"/>
        <end position="147"/>
    </location>
</feature>
<proteinExistence type="inferred from homology"/>
<evidence type="ECO:0000313" key="8">
    <source>
        <dbReference type="EMBL" id="GAJ02179.1"/>
    </source>
</evidence>
<evidence type="ECO:0000256" key="1">
    <source>
        <dbReference type="ARBA" id="ARBA00004141"/>
    </source>
</evidence>
<keyword evidence="4 6" id="KW-1133">Transmembrane helix</keyword>
<keyword evidence="3 6" id="KW-0812">Transmembrane</keyword>
<dbReference type="GO" id="GO:0003954">
    <property type="term" value="F:NADH dehydrogenase activity"/>
    <property type="evidence" value="ECO:0007669"/>
    <property type="project" value="TreeGrafter"/>
</dbReference>
<dbReference type="Pfam" id="PF00361">
    <property type="entry name" value="Proton_antipo_M"/>
    <property type="match status" value="1"/>
</dbReference>
<dbReference type="InterPro" id="IPR003918">
    <property type="entry name" value="NADH_UbQ_OxRdtase"/>
</dbReference>
<evidence type="ECO:0000256" key="5">
    <source>
        <dbReference type="ARBA" id="ARBA00023136"/>
    </source>
</evidence>
<feature type="transmembrane region" description="Helical" evidence="6">
    <location>
        <begin position="153"/>
        <end position="170"/>
    </location>
</feature>
<evidence type="ECO:0000256" key="6">
    <source>
        <dbReference type="SAM" id="Phobius"/>
    </source>
</evidence>
<feature type="domain" description="NADH:quinone oxidoreductase/Mrp antiporter transmembrane" evidence="7">
    <location>
        <begin position="8"/>
        <end position="276"/>
    </location>
</feature>
<dbReference type="PANTHER" id="PTHR43507:SF4">
    <property type="entry name" value="PROTON-TRANSLOCATING NADH-QUINONE OXIDOREDUCTASE, CHAIN M"/>
    <property type="match status" value="1"/>
</dbReference>
<dbReference type="AlphaFoldDB" id="X1TA84"/>
<gene>
    <name evidence="8" type="ORF">S12H4_32140</name>
</gene>
<dbReference type="PANTHER" id="PTHR43507">
    <property type="entry name" value="NADH-UBIQUINONE OXIDOREDUCTASE CHAIN 4"/>
    <property type="match status" value="1"/>
</dbReference>
<dbReference type="PRINTS" id="PR01437">
    <property type="entry name" value="NUOXDRDTASE4"/>
</dbReference>
<dbReference type="GO" id="GO:0042773">
    <property type="term" value="P:ATP synthesis coupled electron transport"/>
    <property type="evidence" value="ECO:0007669"/>
    <property type="project" value="InterPro"/>
</dbReference>
<dbReference type="InterPro" id="IPR010227">
    <property type="entry name" value="NADH_Q_OxRdtase_chainM/4"/>
</dbReference>
<evidence type="ECO:0000256" key="4">
    <source>
        <dbReference type="ARBA" id="ARBA00022989"/>
    </source>
</evidence>
<evidence type="ECO:0000256" key="3">
    <source>
        <dbReference type="ARBA" id="ARBA00022692"/>
    </source>
</evidence>
<feature type="transmembrane region" description="Helical" evidence="6">
    <location>
        <begin position="251"/>
        <end position="274"/>
    </location>
</feature>
<keyword evidence="5 6" id="KW-0472">Membrane</keyword>
<organism evidence="8">
    <name type="scientific">marine sediment metagenome</name>
    <dbReference type="NCBI Taxonomy" id="412755"/>
    <lineage>
        <taxon>unclassified sequences</taxon>
        <taxon>metagenomes</taxon>
        <taxon>ecological metagenomes</taxon>
    </lineage>
</organism>
<evidence type="ECO:0000256" key="2">
    <source>
        <dbReference type="ARBA" id="ARBA00009025"/>
    </source>
</evidence>
<feature type="non-terminal residue" evidence="8">
    <location>
        <position position="276"/>
    </location>
</feature>
<feature type="transmembrane region" description="Helical" evidence="6">
    <location>
        <begin position="12"/>
        <end position="32"/>
    </location>
</feature>
<dbReference type="GO" id="GO:0008137">
    <property type="term" value="F:NADH dehydrogenase (ubiquinone) activity"/>
    <property type="evidence" value="ECO:0007669"/>
    <property type="project" value="InterPro"/>
</dbReference>
<dbReference type="GO" id="GO:0015990">
    <property type="term" value="P:electron transport coupled proton transport"/>
    <property type="evidence" value="ECO:0007669"/>
    <property type="project" value="TreeGrafter"/>
</dbReference>
<feature type="non-terminal residue" evidence="8">
    <location>
        <position position="1"/>
    </location>
</feature>
<feature type="transmembrane region" description="Helical" evidence="6">
    <location>
        <begin position="213"/>
        <end position="231"/>
    </location>
</feature>
<evidence type="ECO:0000259" key="7">
    <source>
        <dbReference type="Pfam" id="PF00361"/>
    </source>
</evidence>
<dbReference type="InterPro" id="IPR001750">
    <property type="entry name" value="ND/Mrp_TM"/>
</dbReference>